<feature type="region of interest" description="Disordered" evidence="3">
    <location>
        <begin position="1000"/>
        <end position="1029"/>
    </location>
</feature>
<evidence type="ECO:0000259" key="4">
    <source>
        <dbReference type="Pfam" id="PF12624"/>
    </source>
</evidence>
<proteinExistence type="inferred from homology"/>
<sequence>MFESVVEKLLDVYLAHYVEGIKGNLHLAVWSGNVSLDNLEIKRDIAERLSLPVDLVFGKIGRLMLKIPWAGLGSSPIQIVFESVHILLASKSADKSDDDLLAEIRQAKEYAVSLVENEYRTMAMGNEDQMANSSYLFRLVTKILNNIQIHIKDIHIHYADEQFSIGFKLRSLSIRKCSESHYIYNQYGESYLITHSCELLEASIYCSYADDSGGNGRSPLDIVARDAGKRAQEFDLNALELQGYSHNTVLSPLSMRLHAHINSWDKTVMATLEIGDSAMLTYGGNVKEANRKEADGTEGNGINITLAGQSLLSLIRISSAIKRQRIRKANLLLSQVQHVACDSESLKTVTKSEYIRLQTIALRKGEMTEDERERLQMIFDVAPIRHLAKWRASCKKSLGSTEGARPGGDEGGGGLWNWVKGKTQAFSRSSRGEYEFGGVTLDCEQMQVLQEVMNADDLLQDTPAMGSFSLSFTLGFCSLSIIGDDITGTDLTLTLKNLHSNLFVQSAIDSNELETYNVHSRLRLSQFNCMFERETMVKIDECTALTSRPIASSCQFASLNSPFAESNPQSNNDAILVELAHNVTKAGNVLYLGGLLSPVEVFVIPQKAARLLAFVQHFYNLAQLEGQQYGALSNYVGNATNPPDDPVDDESSAPATTSLTLPGLFAFDLNVSAPIIHLQGDVSTQNPTVEVHLGKLIAKTNSACDIDNISGIIELRETKIICAKGENYIHFLKPVPVKIHFSVIRRASVTLDIIMEELFVQVSPLSVTALLDVPVALASVKRIGGPASEAEGRPGKSSLITVAQAMARSLAHGEQPDASTSSASSLACSLLVRHSGLAMYNSTGEEVFVAELNNVLAKLDHNPAARADKTALYIGLEGASVRNPLSGTLLFVVGQPKPAPGDPTHLQLQLQLQHPPAQDGDAALQNTVRTGVESLDRDDDFFEDAIEEDYKSVEIDIALGDAAKVDARLTEVEACWQYRSVRMVYEAVQEYCEILQRTLPNLGERPPPEQEPLSPPPEPSPLVPPSHPAFDQLVREGIDARSMPSMPDATSGPPFVEIALRVNEAAISFLQDDNSSIGRLAAQHIRSKLCRNHSGDSEIHLDVENGTLLLDGRCLLKAITPEKSNILAIHMRFYAQSQGDAKPPLPFSVCILANMSQVNFIYYQNDLSRLTDYLNDGILNVFISNSYRKVLTAASRRHTLFNLAINNSSIIVPRDTDALHGRLGVRLSLPIRRYDTTALVFSVGALSAKNSYPAPSPRAEGGGEGAGAESTPRCTLSLDISGLSAGLAGPCCETRADKEVRFDVQSGGPPEREARAAGLDSSPILAPVDMKIIYRGGAILNVCMHAERWILELKQELLTAILDVANENLLGNLYLRRVDTEAGGEQAPAAACIFRMNLCLFFQGLDVRLPGLAEIGLDEVVVCLNYFSDERDGPCDGERGFQCDNGYQFGWCAQGLSIDDLRKSRNAHRRLLTCLPAKSPAPPYPSEFRAAPDFFLGAWCRNYAKSTGQDFFNPINRVHGTKFLVTSNGMGHTVEWMLNDPTISVFSVMMADLASFFYNSWSACTMSTHPRPSPPSNPAPTGPAASARRLEVSCHVNGGKFIVYTDVASERRPRIECLSNFALALTLDSGAYTLTRFDVERCSLNRVTYYAGSPLTTCLCDQIDVYLKGSYQAPKNGPTKTDLTAVVPPFNINLYSRDLAILAAALAAVNSDTTPDTRRKNRTHSKTPRGRLKISIKLQDISCTFLDDTRASVVPIMRLSLAGTGGLSATDKNGTGWGASYVCNNCSCKLEYLNAKVGDWEPFIEQAAFEFAFHSSDTPIDPPNRTDCAAPGAKFNSHFMLAALLPVWINVTPHLCQLLLWLGPLLGVEKGEGAEREEGVEKDEGKWGYVAGKHHTHYAYFCLNLTPHCYYALLRRPPAAPGGVRAAGDVGILTLNPSSECFPIDLVAGGGAGSGDDRAHIQLVPAPPFALARNVLERIFGADYPPEYVEPVLRDLMVTRSVEKTVDNFRQRPQGCGVYDPCPPCLGPFPAGVPASVVSLLRNGSVPVNSPLVDAVSISRGAPNQYRLGPPDFYASFLEAVVGGGEKERQREREGEGEKEREGELICHILTPHVSHKVLLICSTVRVFNRCGLPLYLQFLDRRGQPWELPPLDITAPVSVLEQGGDDLDGSYFDVAGTDASKDLRSSKDMRSGTDLLLLDGHFASVPYWVFWGPAHVNLRFRPAADLLGRGWCSSVAGGAPPCVEDRAPGWSKVVDTHVHQGSRWRQCTCEGYRLYFLANIRSSRSAFPGEKDLRDVTIMPAMTVLNALPVGLDLRFSAHGGVTVEPASGGTSGSGSGRRRRVGLAPSAETRRGVCASAAFSLQTRSLMHLYVLTPGESLQLQLRIAGTDSQWTRQIPTAFPAATPVEVRFPDGTAPVELEVARCPVAGLDKFVYLVVTAPLWLVDKTGMGVRPARDGQFYPTVGGITFLRPSKFNELELTVPALGGGPSASVRCQIPVAGGFGLARLCRAQRRGSRSGRGGGATSAEGGALCLNTHKIIFPKFHAHLQSRVVSVIPEFMVTNDSGCDLFVREGEGSPPFRVAYGASVALPWGPVRELVDKEEIELARLQFAALPHGAENISRLRWSSLVYLAEQFAGVTYMGVESGGRRPAVYSLKVIPKAGVKHLCISRPRDKNEGFVLTNKSSYVKCVTIRTFHADGPSPPPPAPPARGEDAAACLTFSAKFGEAIHIGWSHPFVYATRQCQLFLWLDRKTVAPKHPLVLNLSSAAFRFRQMEVTLPEGGPIMITAQRMGSFISISVSTAEGGAGAGAGAAAGGAGCCQLTVTVPQVGVSLVSHQCREELVYAELSNLTGVVSLKGEHQIFELRLSDIQVDMQLEGKNSVVLANRGSQGQKERRYFLQLYVDRPYASLQDIYLRKMFVAVDDLQLDIGAQICESLVGFYYECIQSLGVPKRVRSCAYGQVPVGASCTDGQTLLGRLAFGNKATLLDVENWVLMEARRPQSSIELLFDKPLSISLDYLYIQSCTVFVWCCFELSKLYMLGDLLRIGLRIISASNNLELKGAPVQFPQEFASNVRATAVSFYEQLKDKYMHSAISCLGGLLGYSSLVNIPRMPITLGRNTIELAADAVDNVTAGLGNILSAFTFDTEYINKMQKERSGKAASNIREGFASAGKSIGEGVLSLTNILTKPIEGAQKSGVGGFFKGIGIGIAGSIVKPIDHMRQAVSHVSRGIKADMAKPVGGYKWRCKVRRKPRMLWGEFGKLCEYNAEDADLRQALGAQLSKNIMKSIVTTCNRSERKAVTTLLLFYPNQLLRVSLPDGEMPSVIWKIDYAAIVNTRASNYGVHVETKTKTLQVPAPTVDMIYRVYRQVEDARSQATCFAPISI</sequence>
<protein>
    <submittedName>
        <fullName evidence="5">Vacuolar protein sorting-associated protein 13A</fullName>
    </submittedName>
</protein>
<dbReference type="InterPro" id="IPR026847">
    <property type="entry name" value="VPS13"/>
</dbReference>
<dbReference type="OrthoDB" id="272810at2759"/>
<dbReference type="VEuPathDB" id="PiroplasmaDB:BmR1_04g05345"/>
<evidence type="ECO:0000256" key="3">
    <source>
        <dbReference type="SAM" id="MobiDB-lite"/>
    </source>
</evidence>
<name>A0A1N6LXF6_BABMR</name>
<dbReference type="Proteomes" id="UP000002899">
    <property type="component" value="Chromosome IV"/>
</dbReference>
<dbReference type="InterPro" id="IPR026854">
    <property type="entry name" value="VPS13_N"/>
</dbReference>
<dbReference type="PANTHER" id="PTHR16166:SF93">
    <property type="entry name" value="INTERMEMBRANE LIPID TRANSFER PROTEIN VPS13"/>
    <property type="match status" value="1"/>
</dbReference>
<gene>
    <name evidence="5" type="ORF">BmR1_04g05345</name>
</gene>
<dbReference type="Pfam" id="PF12624">
    <property type="entry name" value="VPS13_N"/>
    <property type="match status" value="1"/>
</dbReference>
<evidence type="ECO:0000313" key="6">
    <source>
        <dbReference type="Proteomes" id="UP000002899"/>
    </source>
</evidence>
<accession>A0A1N6LXF6</accession>
<keyword evidence="6" id="KW-1185">Reference proteome</keyword>
<dbReference type="GO" id="GO:0045053">
    <property type="term" value="P:protein retention in Golgi apparatus"/>
    <property type="evidence" value="ECO:0007669"/>
    <property type="project" value="TreeGrafter"/>
</dbReference>
<dbReference type="RefSeq" id="XP_021337633.1">
    <property type="nucleotide sequence ID" value="XM_021482377.1"/>
</dbReference>
<reference evidence="5 6" key="2">
    <citation type="journal article" date="2013" name="PLoS ONE">
        <title>Whole genome mapping and re-organization of the nuclear and mitochondrial genomes of Babesia microti isolates.</title>
        <authorList>
            <person name="Cornillot E."/>
            <person name="Dassouli A."/>
            <person name="Garg A."/>
            <person name="Pachikara N."/>
            <person name="Randazzo S."/>
            <person name="Depoix D."/>
            <person name="Carcy B."/>
            <person name="Delbecq S."/>
            <person name="Frutos R."/>
            <person name="Silva J.C."/>
            <person name="Sutton R."/>
            <person name="Krause P.J."/>
            <person name="Mamoun C.B."/>
        </authorList>
    </citation>
    <scope>NUCLEOTIDE SEQUENCE [LARGE SCALE GENOMIC DNA]</scope>
    <source>
        <strain evidence="5 6">RI</strain>
    </source>
</reference>
<dbReference type="EMBL" id="LN871599">
    <property type="protein sequence ID" value="SIO73542.1"/>
    <property type="molecule type" value="Genomic_DNA"/>
</dbReference>
<dbReference type="KEGG" id="bmic:BmR1_04g05345"/>
<feature type="domain" description="Chorein N-terminal" evidence="4">
    <location>
        <begin position="1"/>
        <end position="205"/>
    </location>
</feature>
<evidence type="ECO:0000256" key="2">
    <source>
        <dbReference type="ARBA" id="ARBA00022448"/>
    </source>
</evidence>
<dbReference type="PANTHER" id="PTHR16166">
    <property type="entry name" value="VACUOLAR PROTEIN SORTING-ASSOCIATED PROTEIN VPS13"/>
    <property type="match status" value="1"/>
</dbReference>
<reference evidence="5 6" key="3">
    <citation type="journal article" date="2016" name="Sci. Rep.">
        <title>Genome-wide diversity and gene expression profiling of Babesia microti isolates identify polymorphic genes that mediate host-pathogen interactions.</title>
        <authorList>
            <person name="Silva J.C."/>
            <person name="Cornillot E."/>
            <person name="McCracken C."/>
            <person name="Usmani-Brown S."/>
            <person name="Dwivedi A."/>
            <person name="Ifeonu O.O."/>
            <person name="Crabtree J."/>
            <person name="Gotia H.T."/>
            <person name="Virji A.Z."/>
            <person name="Reynes C."/>
            <person name="Colinge J."/>
            <person name="Kumar V."/>
            <person name="Lawres L."/>
            <person name="Pazzi J.E."/>
            <person name="Pablo J.V."/>
            <person name="Hung C."/>
            <person name="Brancato J."/>
            <person name="Kumari P."/>
            <person name="Orvis J."/>
            <person name="Tretina K."/>
            <person name="Chibucos M."/>
            <person name="Ott S."/>
            <person name="Sadzewicz L."/>
            <person name="Sengamalay N."/>
            <person name="Shetty A.C."/>
            <person name="Su Q."/>
            <person name="Tallon L."/>
            <person name="Fraser C.M."/>
            <person name="Frutos R."/>
            <person name="Molina D.M."/>
            <person name="Krause P.J."/>
            <person name="Ben Mamoun C."/>
        </authorList>
    </citation>
    <scope>NUCLEOTIDE SEQUENCE [LARGE SCALE GENOMIC DNA]</scope>
    <source>
        <strain evidence="5 6">RI</strain>
    </source>
</reference>
<keyword evidence="2" id="KW-0813">Transport</keyword>
<feature type="compositionally biased region" description="Pro residues" evidence="3">
    <location>
        <begin position="1009"/>
        <end position="1027"/>
    </location>
</feature>
<comment type="similarity">
    <text evidence="1">Belongs to the VPS13 family.</text>
</comment>
<organism evidence="5 6">
    <name type="scientific">Babesia microti (strain RI)</name>
    <dbReference type="NCBI Taxonomy" id="1133968"/>
    <lineage>
        <taxon>Eukaryota</taxon>
        <taxon>Sar</taxon>
        <taxon>Alveolata</taxon>
        <taxon>Apicomplexa</taxon>
        <taxon>Aconoidasida</taxon>
        <taxon>Piroplasmida</taxon>
        <taxon>Babesiidae</taxon>
        <taxon>Babesia</taxon>
    </lineage>
</organism>
<dbReference type="GO" id="GO:0006623">
    <property type="term" value="P:protein targeting to vacuole"/>
    <property type="evidence" value="ECO:0007669"/>
    <property type="project" value="TreeGrafter"/>
</dbReference>
<evidence type="ECO:0000313" key="5">
    <source>
        <dbReference type="EMBL" id="SIO73542.1"/>
    </source>
</evidence>
<dbReference type="GeneID" id="24425712"/>
<evidence type="ECO:0000256" key="1">
    <source>
        <dbReference type="ARBA" id="ARBA00006545"/>
    </source>
</evidence>
<reference evidence="5 6" key="1">
    <citation type="journal article" date="2012" name="Nucleic Acids Res.">
        <title>Sequencing of the smallest Apicomplexan genome from the human pathogen Babesia microti.</title>
        <authorList>
            <person name="Cornillot E."/>
            <person name="Hadj-Kaddour K."/>
            <person name="Dassouli A."/>
            <person name="Noel B."/>
            <person name="Ranwez V."/>
            <person name="Vacherie B."/>
            <person name="Augagneur Y."/>
            <person name="Bres V."/>
            <person name="Duclos A."/>
            <person name="Randazzo S."/>
            <person name="Carcy B."/>
            <person name="Debierre-Grockiego F."/>
            <person name="Delbecq S."/>
            <person name="Moubri-Menage K."/>
            <person name="Shams-Eldin H."/>
            <person name="Usmani-Brown S."/>
            <person name="Bringaud F."/>
            <person name="Wincker P."/>
            <person name="Vivares C.P."/>
            <person name="Schwarz R.T."/>
            <person name="Schetters T.P."/>
            <person name="Krause P.J."/>
            <person name="Gorenflot A."/>
            <person name="Berry V."/>
            <person name="Barbe V."/>
            <person name="Ben Mamoun C."/>
        </authorList>
    </citation>
    <scope>NUCLEOTIDE SEQUENCE [LARGE SCALE GENOMIC DNA]</scope>
    <source>
        <strain evidence="5 6">RI</strain>
    </source>
</reference>